<keyword evidence="1" id="KW-0175">Coiled coil</keyword>
<accession>A0A9N8Z2P5</accession>
<organism evidence="3 4">
    <name type="scientific">Ambispora gerdemannii</name>
    <dbReference type="NCBI Taxonomy" id="144530"/>
    <lineage>
        <taxon>Eukaryota</taxon>
        <taxon>Fungi</taxon>
        <taxon>Fungi incertae sedis</taxon>
        <taxon>Mucoromycota</taxon>
        <taxon>Glomeromycotina</taxon>
        <taxon>Glomeromycetes</taxon>
        <taxon>Archaeosporales</taxon>
        <taxon>Ambisporaceae</taxon>
        <taxon>Ambispora</taxon>
    </lineage>
</organism>
<proteinExistence type="predicted"/>
<dbReference type="OrthoDB" id="10628876at2759"/>
<protein>
    <submittedName>
        <fullName evidence="3">11193_t:CDS:1</fullName>
    </submittedName>
</protein>
<evidence type="ECO:0000256" key="2">
    <source>
        <dbReference type="SAM" id="MobiDB-lite"/>
    </source>
</evidence>
<evidence type="ECO:0000256" key="1">
    <source>
        <dbReference type="SAM" id="Coils"/>
    </source>
</evidence>
<keyword evidence="4" id="KW-1185">Reference proteome</keyword>
<dbReference type="Proteomes" id="UP000789831">
    <property type="component" value="Unassembled WGS sequence"/>
</dbReference>
<dbReference type="AlphaFoldDB" id="A0A9N8Z2P5"/>
<feature type="region of interest" description="Disordered" evidence="2">
    <location>
        <begin position="527"/>
        <end position="578"/>
    </location>
</feature>
<feature type="coiled-coil region" evidence="1">
    <location>
        <begin position="290"/>
        <end position="331"/>
    </location>
</feature>
<evidence type="ECO:0000313" key="4">
    <source>
        <dbReference type="Proteomes" id="UP000789831"/>
    </source>
</evidence>
<feature type="compositionally biased region" description="Acidic residues" evidence="2">
    <location>
        <begin position="563"/>
        <end position="578"/>
    </location>
</feature>
<gene>
    <name evidence="3" type="ORF">AGERDE_LOCUS2803</name>
</gene>
<reference evidence="3" key="1">
    <citation type="submission" date="2021-06" db="EMBL/GenBank/DDBJ databases">
        <authorList>
            <person name="Kallberg Y."/>
            <person name="Tangrot J."/>
            <person name="Rosling A."/>
        </authorList>
    </citation>
    <scope>NUCLEOTIDE SEQUENCE</scope>
    <source>
        <strain evidence="3">MT106</strain>
    </source>
</reference>
<dbReference type="EMBL" id="CAJVPL010000247">
    <property type="protein sequence ID" value="CAG8472377.1"/>
    <property type="molecule type" value="Genomic_DNA"/>
</dbReference>
<sequence length="578" mass="65536">MNFTPLAPELEQLITTLFTESKCACHVINPHKTRVLMWQEKKDDQTTYHLRIGIQKFIAQAQTDRNGEKEANKEEEKPTNLDFITKFQQRQEQAKDYGKPANNSESAELIKLLARIVKAMGQIDKAQVLAALNDSDSNKYKSLKDREDGSLGTRTTLDRIKLIAEHGLTESKKKVNDQGELDVNGTEIRTEHEFGGDYTKNKNDEIYTAPGATTPLKFTAADLTNLLDLVEDIYNTELFNNLDDSIKNIDKGAEYALLPVKNDTDDKPLAYTKADGTDHEYTLDIYPQTLAELEVRAAELQIEYDSLKGEMQDNQKEIIKKRKEIKEERAKVVDKKKIIEDLAIARKTAIAKELTDTHKIAQGFKKVDDANDNRRTFQELFEIERKIKNVRFLEHGDEEKTSSVLTNNVTVLTEIKEVITEYASNGFVAKKDGQNVFSNTATIESLIKKVAVFEKEADGTTDKFKEINSGFLAFIKGKDAKLKTLTDLFKEKTPKEQKIDSKDKLEDSEKAKFDEYLYECAIGKIDESKLEKPTEQQQNTPPSNDEPAPCNCWSGPTEAESLEKEETEEQTSSTSEDD</sequence>
<name>A0A9N8Z2P5_9GLOM</name>
<comment type="caution">
    <text evidence="3">The sequence shown here is derived from an EMBL/GenBank/DDBJ whole genome shotgun (WGS) entry which is preliminary data.</text>
</comment>
<evidence type="ECO:0000313" key="3">
    <source>
        <dbReference type="EMBL" id="CAG8472377.1"/>
    </source>
</evidence>